<evidence type="ECO:0000313" key="4">
    <source>
        <dbReference type="Proteomes" id="UP001140453"/>
    </source>
</evidence>
<gene>
    <name evidence="3" type="ORF">N0V93_004534</name>
</gene>
<feature type="region of interest" description="Disordered" evidence="1">
    <location>
        <begin position="1"/>
        <end position="117"/>
    </location>
</feature>
<dbReference type="OrthoDB" id="5238281at2759"/>
<dbReference type="AlphaFoldDB" id="A0A9W9CX62"/>
<dbReference type="EMBL" id="JAPEVB010000003">
    <property type="protein sequence ID" value="KAJ4390935.1"/>
    <property type="molecule type" value="Genomic_DNA"/>
</dbReference>
<protein>
    <submittedName>
        <fullName evidence="3">Uncharacterized protein</fullName>
    </submittedName>
</protein>
<feature type="compositionally biased region" description="Low complexity" evidence="1">
    <location>
        <begin position="363"/>
        <end position="375"/>
    </location>
</feature>
<feature type="compositionally biased region" description="Low complexity" evidence="1">
    <location>
        <begin position="83"/>
        <end position="101"/>
    </location>
</feature>
<evidence type="ECO:0000313" key="3">
    <source>
        <dbReference type="EMBL" id="KAJ4390935.1"/>
    </source>
</evidence>
<keyword evidence="2" id="KW-0812">Transmembrane</keyword>
<comment type="caution">
    <text evidence="3">The sequence shown here is derived from an EMBL/GenBank/DDBJ whole genome shotgun (WGS) entry which is preliminary data.</text>
</comment>
<keyword evidence="4" id="KW-1185">Reference proteome</keyword>
<feature type="transmembrane region" description="Helical" evidence="2">
    <location>
        <begin position="208"/>
        <end position="232"/>
    </location>
</feature>
<name>A0A9W9CX62_9PEZI</name>
<feature type="region of interest" description="Disordered" evidence="1">
    <location>
        <begin position="479"/>
        <end position="515"/>
    </location>
</feature>
<accession>A0A9W9CX62</accession>
<keyword evidence="2" id="KW-1133">Transmembrane helix</keyword>
<sequence length="545" mass="58106">MVSPGYWSLWGRAKSRSREISNGDPENNSFSSSMDARAPYGGIGMDVSAAAPPNLAVRDGGGDDSGDDDEHRKDGNKTKDQNTSTSTSSSTSQQTTTTQQPTPAPASPTIVATSPAVVPSTPPIPTLTHAIPTSSTIAATTIWLTTSEWSTITSIQTTTAVSALEATSSSSSLPPLTTGIFRGQSDDDDDCSGCGKHHKPPPPNNNKFAIAFGTLGGIGFLVGVLWLTFFVYRWRKKHGKNTMSQHDYASSIGKPSRFNFAWPFGRSRNGDEGVQRQMNSPPGGPRRSNTSIMDEAMRGAYGSDSSSLHSVPHGYLDEKRQDPNYALPLLDPAPIQQASLRKSIASWFRRSNSNHPLRLNPNSRWSRSTTRTMSTAGFSRPTTATSSDPYSASIYSFYASNAPPMPDLDLQRTYTNAGGAGPVELAAPVPAYVNHTAVEAPAPFVSPLTGTASRWSRSTSGHERMSSVSTWTDATQTTISGGRESVPAIPQGTGLSPPGFHRSGNSKDLGMSTGERETAELTNLREELLELYTQGARPDSAVGGK</sequence>
<feature type="compositionally biased region" description="Basic and acidic residues" evidence="1">
    <location>
        <begin position="69"/>
        <end position="80"/>
    </location>
</feature>
<feature type="compositionally biased region" description="Polar residues" evidence="1">
    <location>
        <begin position="24"/>
        <end position="34"/>
    </location>
</feature>
<reference evidence="3" key="1">
    <citation type="submission" date="2022-10" db="EMBL/GenBank/DDBJ databases">
        <title>Tapping the CABI collections for fungal endophytes: first genome assemblies for Collariella, Neodidymelliopsis, Ascochyta clinopodiicola, Didymella pomorum, Didymosphaeria variabile, Neocosmospora piperis and Neocucurbitaria cava.</title>
        <authorList>
            <person name="Hill R."/>
        </authorList>
    </citation>
    <scope>NUCLEOTIDE SEQUENCE</scope>
    <source>
        <strain evidence="3">IMI 355082</strain>
    </source>
</reference>
<proteinExistence type="predicted"/>
<dbReference type="Proteomes" id="UP001140453">
    <property type="component" value="Unassembled WGS sequence"/>
</dbReference>
<evidence type="ECO:0000256" key="1">
    <source>
        <dbReference type="SAM" id="MobiDB-lite"/>
    </source>
</evidence>
<feature type="region of interest" description="Disordered" evidence="1">
    <location>
        <begin position="358"/>
        <end position="387"/>
    </location>
</feature>
<keyword evidence="2" id="KW-0472">Membrane</keyword>
<feature type="region of interest" description="Disordered" evidence="1">
    <location>
        <begin position="268"/>
        <end position="288"/>
    </location>
</feature>
<evidence type="ECO:0000256" key="2">
    <source>
        <dbReference type="SAM" id="Phobius"/>
    </source>
</evidence>
<organism evidence="3 4">
    <name type="scientific">Gnomoniopsis smithogilvyi</name>
    <dbReference type="NCBI Taxonomy" id="1191159"/>
    <lineage>
        <taxon>Eukaryota</taxon>
        <taxon>Fungi</taxon>
        <taxon>Dikarya</taxon>
        <taxon>Ascomycota</taxon>
        <taxon>Pezizomycotina</taxon>
        <taxon>Sordariomycetes</taxon>
        <taxon>Sordariomycetidae</taxon>
        <taxon>Diaporthales</taxon>
        <taxon>Gnomoniaceae</taxon>
        <taxon>Gnomoniopsis</taxon>
    </lineage>
</organism>
<feature type="compositionally biased region" description="Polar residues" evidence="1">
    <location>
        <begin position="376"/>
        <end position="387"/>
    </location>
</feature>